<dbReference type="PANTHER" id="PTHR31852">
    <property type="entry name" value="LATE EMBRYOGENESIS ABUNDANT (LEA) HYDROXYPROLINE-RICH GLYCOPROTEIN FAMILY"/>
    <property type="match status" value="1"/>
</dbReference>
<feature type="transmembrane region" description="Helical" evidence="1">
    <location>
        <begin position="16"/>
        <end position="41"/>
    </location>
</feature>
<keyword evidence="1" id="KW-0812">Transmembrane</keyword>
<gene>
    <name evidence="3" type="ORF">SI7747_12015610</name>
    <name evidence="4" type="ORF">SI8410_12016839</name>
</gene>
<dbReference type="InterPro" id="IPR004864">
    <property type="entry name" value="LEA_2"/>
</dbReference>
<dbReference type="Proteomes" id="UP000663760">
    <property type="component" value="Chromosome 12"/>
</dbReference>
<evidence type="ECO:0000259" key="2">
    <source>
        <dbReference type="Pfam" id="PF03168"/>
    </source>
</evidence>
<accession>A0A7I8L7Z0</accession>
<dbReference type="OrthoDB" id="1929523at2759"/>
<dbReference type="AlphaFoldDB" id="A0A7I8L7Z0"/>
<protein>
    <recommendedName>
        <fullName evidence="2">Late embryogenesis abundant protein LEA-2 subgroup domain-containing protein</fullName>
    </recommendedName>
</protein>
<sequence length="200" mass="21129">MNVLKRITAGGRRRRICIAVAVAATLVAIALVFVVLGFTVFRPRHAIATINSFFLGVVQAGNSSFGIGVDVNATLLVDLSVTNPNRASFSYPRGGTAELFYRGNVAGVAAIPPGAIGARETLRMNVTLTVLAGRFIADSNVYSDILSGSLAVNTFTRIAGKVTVLGLLKLRTVAYTTCDVVVNVTSRSISSTSCKYRTKV</sequence>
<name>A0A7I8L7Z0_SPIIN</name>
<evidence type="ECO:0000313" key="4">
    <source>
        <dbReference type="EMBL" id="CAA7406161.1"/>
    </source>
</evidence>
<reference evidence="4" key="1">
    <citation type="submission" date="2020-02" db="EMBL/GenBank/DDBJ databases">
        <authorList>
            <person name="Scholz U."/>
            <person name="Mascher M."/>
            <person name="Fiebig A."/>
        </authorList>
    </citation>
    <scope>NUCLEOTIDE SEQUENCE</scope>
</reference>
<evidence type="ECO:0000313" key="5">
    <source>
        <dbReference type="Proteomes" id="UP000663760"/>
    </source>
</evidence>
<keyword evidence="1" id="KW-1133">Transmembrane helix</keyword>
<dbReference type="InterPro" id="IPR055301">
    <property type="entry name" value="Lea14-like_2"/>
</dbReference>
<dbReference type="EMBL" id="LR746275">
    <property type="protein sequence ID" value="CAA7406161.1"/>
    <property type="molecule type" value="Genomic_DNA"/>
</dbReference>
<evidence type="ECO:0000256" key="1">
    <source>
        <dbReference type="SAM" id="Phobius"/>
    </source>
</evidence>
<proteinExistence type="predicted"/>
<organism evidence="4 5">
    <name type="scientific">Spirodela intermedia</name>
    <name type="common">Intermediate duckweed</name>
    <dbReference type="NCBI Taxonomy" id="51605"/>
    <lineage>
        <taxon>Eukaryota</taxon>
        <taxon>Viridiplantae</taxon>
        <taxon>Streptophyta</taxon>
        <taxon>Embryophyta</taxon>
        <taxon>Tracheophyta</taxon>
        <taxon>Spermatophyta</taxon>
        <taxon>Magnoliopsida</taxon>
        <taxon>Liliopsida</taxon>
        <taxon>Araceae</taxon>
        <taxon>Lemnoideae</taxon>
        <taxon>Spirodela</taxon>
    </lineage>
</organism>
<dbReference type="Pfam" id="PF03168">
    <property type="entry name" value="LEA_2"/>
    <property type="match status" value="1"/>
</dbReference>
<feature type="domain" description="Late embryogenesis abundant protein LEA-2 subgroup" evidence="2">
    <location>
        <begin position="79"/>
        <end position="172"/>
    </location>
</feature>
<evidence type="ECO:0000313" key="3">
    <source>
        <dbReference type="EMBL" id="CAA2629972.1"/>
    </source>
</evidence>
<keyword evidence="5" id="KW-1185">Reference proteome</keyword>
<dbReference type="EMBL" id="LR743599">
    <property type="protein sequence ID" value="CAA2629972.1"/>
    <property type="molecule type" value="Genomic_DNA"/>
</dbReference>
<keyword evidence="1" id="KW-0472">Membrane</keyword>